<evidence type="ECO:0008006" key="15">
    <source>
        <dbReference type="Google" id="ProtNLM"/>
    </source>
</evidence>
<dbReference type="GO" id="GO:0016020">
    <property type="term" value="C:membrane"/>
    <property type="evidence" value="ECO:0007669"/>
    <property type="project" value="UniProtKB-SubCell"/>
</dbReference>
<keyword evidence="7" id="KW-0479">Metal-binding</keyword>
<proteinExistence type="inferred from homology"/>
<evidence type="ECO:0000256" key="7">
    <source>
        <dbReference type="ARBA" id="ARBA00022723"/>
    </source>
</evidence>
<comment type="pathway">
    <text evidence="3">Secondary metabolite biosynthesis; terpenoid biosynthesis.</text>
</comment>
<dbReference type="Pfam" id="PF00067">
    <property type="entry name" value="p450"/>
    <property type="match status" value="1"/>
</dbReference>
<dbReference type="InterPro" id="IPR036396">
    <property type="entry name" value="Cyt_P450_sf"/>
</dbReference>
<keyword evidence="11" id="KW-0503">Monooxygenase</keyword>
<dbReference type="GO" id="GO:0020037">
    <property type="term" value="F:heme binding"/>
    <property type="evidence" value="ECO:0007669"/>
    <property type="project" value="InterPro"/>
</dbReference>
<dbReference type="GO" id="GO:0016705">
    <property type="term" value="F:oxidoreductase activity, acting on paired donors, with incorporation or reduction of molecular oxygen"/>
    <property type="evidence" value="ECO:0007669"/>
    <property type="project" value="InterPro"/>
</dbReference>
<evidence type="ECO:0000256" key="2">
    <source>
        <dbReference type="ARBA" id="ARBA00004370"/>
    </source>
</evidence>
<evidence type="ECO:0000313" key="13">
    <source>
        <dbReference type="EMBL" id="KAF5349328.1"/>
    </source>
</evidence>
<dbReference type="EMBL" id="JAACJM010000082">
    <property type="protein sequence ID" value="KAF5349328.1"/>
    <property type="molecule type" value="Genomic_DNA"/>
</dbReference>
<evidence type="ECO:0000256" key="8">
    <source>
        <dbReference type="ARBA" id="ARBA00022989"/>
    </source>
</evidence>
<dbReference type="GO" id="GO:0005506">
    <property type="term" value="F:iron ion binding"/>
    <property type="evidence" value="ECO:0007669"/>
    <property type="project" value="InterPro"/>
</dbReference>
<protein>
    <recommendedName>
        <fullName evidence="15">Cytochrome P450</fullName>
    </recommendedName>
</protein>
<dbReference type="OrthoDB" id="1470350at2759"/>
<dbReference type="AlphaFoldDB" id="A0A8H5CYD8"/>
<dbReference type="PANTHER" id="PTHR24305:SF166">
    <property type="entry name" value="CYTOCHROME P450 12A4, MITOCHONDRIAL-RELATED"/>
    <property type="match status" value="1"/>
</dbReference>
<sequence length="410" mass="47317">MTIFVKLFWNRATSRSRSLANISSPKFKSWWLGNLADAINPDAWDFHEMLRQKYGPVATLNGFMREKQLIVYDPKALYSILIKVVPIFYEIIHKVNLTFTSCRPILILSVIKLEDGLASKFESDPGPKEIEMLSWTSRTALELIGQGGLGYSFDSLESEEATHPYTKILKDMNDAEGSVFAALMFLLPPMKIRSTSVRRWLLDRLPWTPALRLRDMADYMWSLSEEIYAEKQRAIEEGDESVARRTGNGKDLISILMKLNLRADEDAKMSKEEVLGQMSYQNFYIFCTRDNLGKTFEFLLLSNHPDAQERLRQEIFEAQELEDKDLSYDKLLSLPLQWFQILSIRNESSAGYADLEVQIPAIGEGGSMGDKFDFSTNCQRKQETSDAFNCHSFGVRNWWVVRHRWQSTKH</sequence>
<dbReference type="SUPFAM" id="SSF48264">
    <property type="entry name" value="Cytochrome P450"/>
    <property type="match status" value="1"/>
</dbReference>
<gene>
    <name evidence="13" type="ORF">D9758_011805</name>
</gene>
<keyword evidence="10" id="KW-0408">Iron</keyword>
<evidence type="ECO:0000313" key="14">
    <source>
        <dbReference type="Proteomes" id="UP000559256"/>
    </source>
</evidence>
<evidence type="ECO:0000256" key="6">
    <source>
        <dbReference type="ARBA" id="ARBA00022692"/>
    </source>
</evidence>
<keyword evidence="6" id="KW-0812">Transmembrane</keyword>
<comment type="subcellular location">
    <subcellularLocation>
        <location evidence="2">Membrane</location>
    </subcellularLocation>
</comment>
<keyword evidence="8" id="KW-1133">Transmembrane helix</keyword>
<dbReference type="GO" id="GO:0004497">
    <property type="term" value="F:monooxygenase activity"/>
    <property type="evidence" value="ECO:0007669"/>
    <property type="project" value="UniProtKB-KW"/>
</dbReference>
<evidence type="ECO:0000256" key="1">
    <source>
        <dbReference type="ARBA" id="ARBA00001971"/>
    </source>
</evidence>
<dbReference type="PANTHER" id="PTHR24305">
    <property type="entry name" value="CYTOCHROME P450"/>
    <property type="match status" value="1"/>
</dbReference>
<evidence type="ECO:0000256" key="10">
    <source>
        <dbReference type="ARBA" id="ARBA00023004"/>
    </source>
</evidence>
<evidence type="ECO:0000256" key="11">
    <source>
        <dbReference type="ARBA" id="ARBA00023033"/>
    </source>
</evidence>
<evidence type="ECO:0000256" key="4">
    <source>
        <dbReference type="ARBA" id="ARBA00010617"/>
    </source>
</evidence>
<evidence type="ECO:0000256" key="9">
    <source>
        <dbReference type="ARBA" id="ARBA00023002"/>
    </source>
</evidence>
<evidence type="ECO:0000256" key="5">
    <source>
        <dbReference type="ARBA" id="ARBA00022617"/>
    </source>
</evidence>
<dbReference type="Proteomes" id="UP000559256">
    <property type="component" value="Unassembled WGS sequence"/>
</dbReference>
<dbReference type="Gene3D" id="1.10.630.10">
    <property type="entry name" value="Cytochrome P450"/>
    <property type="match status" value="1"/>
</dbReference>
<evidence type="ECO:0000256" key="3">
    <source>
        <dbReference type="ARBA" id="ARBA00004721"/>
    </source>
</evidence>
<comment type="similarity">
    <text evidence="4">Belongs to the cytochrome P450 family.</text>
</comment>
<evidence type="ECO:0000256" key="12">
    <source>
        <dbReference type="ARBA" id="ARBA00023136"/>
    </source>
</evidence>
<dbReference type="InterPro" id="IPR050121">
    <property type="entry name" value="Cytochrome_P450_monoxygenase"/>
</dbReference>
<keyword evidence="9" id="KW-0560">Oxidoreductase</keyword>
<organism evidence="13 14">
    <name type="scientific">Tetrapyrgos nigripes</name>
    <dbReference type="NCBI Taxonomy" id="182062"/>
    <lineage>
        <taxon>Eukaryota</taxon>
        <taxon>Fungi</taxon>
        <taxon>Dikarya</taxon>
        <taxon>Basidiomycota</taxon>
        <taxon>Agaricomycotina</taxon>
        <taxon>Agaricomycetes</taxon>
        <taxon>Agaricomycetidae</taxon>
        <taxon>Agaricales</taxon>
        <taxon>Marasmiineae</taxon>
        <taxon>Marasmiaceae</taxon>
        <taxon>Tetrapyrgos</taxon>
    </lineage>
</organism>
<keyword evidence="14" id="KW-1185">Reference proteome</keyword>
<dbReference type="InterPro" id="IPR001128">
    <property type="entry name" value="Cyt_P450"/>
</dbReference>
<keyword evidence="5" id="KW-0349">Heme</keyword>
<comment type="caution">
    <text evidence="13">The sequence shown here is derived from an EMBL/GenBank/DDBJ whole genome shotgun (WGS) entry which is preliminary data.</text>
</comment>
<name>A0A8H5CYD8_9AGAR</name>
<accession>A0A8H5CYD8</accession>
<reference evidence="13 14" key="1">
    <citation type="journal article" date="2020" name="ISME J.">
        <title>Uncovering the hidden diversity of litter-decomposition mechanisms in mushroom-forming fungi.</title>
        <authorList>
            <person name="Floudas D."/>
            <person name="Bentzer J."/>
            <person name="Ahren D."/>
            <person name="Johansson T."/>
            <person name="Persson P."/>
            <person name="Tunlid A."/>
        </authorList>
    </citation>
    <scope>NUCLEOTIDE SEQUENCE [LARGE SCALE GENOMIC DNA]</scope>
    <source>
        <strain evidence="13 14">CBS 291.85</strain>
    </source>
</reference>
<comment type="cofactor">
    <cofactor evidence="1">
        <name>heme</name>
        <dbReference type="ChEBI" id="CHEBI:30413"/>
    </cofactor>
</comment>
<keyword evidence="12" id="KW-0472">Membrane</keyword>